<keyword evidence="3" id="KW-1185">Reference proteome</keyword>
<protein>
    <submittedName>
        <fullName evidence="2">Uncharacterized protein</fullName>
    </submittedName>
</protein>
<dbReference type="RefSeq" id="WP_103875091.1">
    <property type="nucleotide sequence ID" value="NZ_FNUY01000013.1"/>
</dbReference>
<name>A0A1H6CXV3_9HYPH</name>
<evidence type="ECO:0000256" key="1">
    <source>
        <dbReference type="SAM" id="MobiDB-lite"/>
    </source>
</evidence>
<sequence length="83" mass="8991">MDAERGGDVTPPPDDEGDESASRGTQLEVASYIEILSAELSEMAKAADLKSLAYFLEMARLEASIQVERHAMSMSMSMSMSES</sequence>
<gene>
    <name evidence="2" type="ORF">SAMN04488115_11364</name>
</gene>
<reference evidence="2 3" key="1">
    <citation type="submission" date="2016-10" db="EMBL/GenBank/DDBJ databases">
        <authorList>
            <person name="de Groot N.N."/>
        </authorList>
    </citation>
    <scope>NUCLEOTIDE SEQUENCE [LARGE SCALE GENOMIC DNA]</scope>
    <source>
        <strain evidence="2 3">DSM 26656</strain>
    </source>
</reference>
<dbReference type="Proteomes" id="UP000236743">
    <property type="component" value="Unassembled WGS sequence"/>
</dbReference>
<evidence type="ECO:0000313" key="2">
    <source>
        <dbReference type="EMBL" id="SEG77882.1"/>
    </source>
</evidence>
<dbReference type="EMBL" id="FNUY01000013">
    <property type="protein sequence ID" value="SEG77882.1"/>
    <property type="molecule type" value="Genomic_DNA"/>
</dbReference>
<feature type="region of interest" description="Disordered" evidence="1">
    <location>
        <begin position="1"/>
        <end position="25"/>
    </location>
</feature>
<evidence type="ECO:0000313" key="3">
    <source>
        <dbReference type="Proteomes" id="UP000236743"/>
    </source>
</evidence>
<dbReference type="AlphaFoldDB" id="A0A1H6CXV3"/>
<organism evidence="2 3">
    <name type="scientific">Bosea lathyri</name>
    <dbReference type="NCBI Taxonomy" id="1036778"/>
    <lineage>
        <taxon>Bacteria</taxon>
        <taxon>Pseudomonadati</taxon>
        <taxon>Pseudomonadota</taxon>
        <taxon>Alphaproteobacteria</taxon>
        <taxon>Hyphomicrobiales</taxon>
        <taxon>Boseaceae</taxon>
        <taxon>Bosea</taxon>
    </lineage>
</organism>
<accession>A0A1H6CXV3</accession>
<proteinExistence type="predicted"/>
<dbReference type="OrthoDB" id="8163822at2"/>